<keyword evidence="3" id="KW-1185">Reference proteome</keyword>
<evidence type="ECO:0000313" key="2">
    <source>
        <dbReference type="EMBL" id="KAH7427325.1"/>
    </source>
</evidence>
<proteinExistence type="predicted"/>
<keyword evidence="1" id="KW-0812">Transmembrane</keyword>
<keyword evidence="1" id="KW-0472">Membrane</keyword>
<feature type="transmembrane region" description="Helical" evidence="1">
    <location>
        <begin position="20"/>
        <end position="38"/>
    </location>
</feature>
<protein>
    <submittedName>
        <fullName evidence="2">Uncharacterized protein</fullName>
    </submittedName>
</protein>
<accession>A0A8T2U0Y9</accession>
<evidence type="ECO:0000256" key="1">
    <source>
        <dbReference type="SAM" id="Phobius"/>
    </source>
</evidence>
<name>A0A8T2U0Y9_CERRI</name>
<sequence>MFFHLIVDLSCSYSGHSFDSVLTLLVTWYGLQFVKILYIDRIYFHHIVLWFERFNTQEISEPSARTECNLLSIQGTTEPSSRTGSNLLSIQLHASVEHRKLLR</sequence>
<dbReference type="AlphaFoldDB" id="A0A8T2U0Y9"/>
<dbReference type="EMBL" id="CM035415">
    <property type="protein sequence ID" value="KAH7427325.1"/>
    <property type="molecule type" value="Genomic_DNA"/>
</dbReference>
<dbReference type="Proteomes" id="UP000825935">
    <property type="component" value="Chromosome 10"/>
</dbReference>
<reference evidence="2" key="1">
    <citation type="submission" date="2021-08" db="EMBL/GenBank/DDBJ databases">
        <title>WGS assembly of Ceratopteris richardii.</title>
        <authorList>
            <person name="Marchant D.B."/>
            <person name="Chen G."/>
            <person name="Jenkins J."/>
            <person name="Shu S."/>
            <person name="Leebens-Mack J."/>
            <person name="Grimwood J."/>
            <person name="Schmutz J."/>
            <person name="Soltis P."/>
            <person name="Soltis D."/>
            <person name="Chen Z.-H."/>
        </authorList>
    </citation>
    <scope>NUCLEOTIDE SEQUENCE</scope>
    <source>
        <strain evidence="2">Whitten #5841</strain>
        <tissue evidence="2">Leaf</tissue>
    </source>
</reference>
<keyword evidence="1" id="KW-1133">Transmembrane helix</keyword>
<comment type="caution">
    <text evidence="2">The sequence shown here is derived from an EMBL/GenBank/DDBJ whole genome shotgun (WGS) entry which is preliminary data.</text>
</comment>
<gene>
    <name evidence="2" type="ORF">KP509_10G039300</name>
</gene>
<evidence type="ECO:0000313" key="3">
    <source>
        <dbReference type="Proteomes" id="UP000825935"/>
    </source>
</evidence>
<organism evidence="2 3">
    <name type="scientific">Ceratopteris richardii</name>
    <name type="common">Triangle waterfern</name>
    <dbReference type="NCBI Taxonomy" id="49495"/>
    <lineage>
        <taxon>Eukaryota</taxon>
        <taxon>Viridiplantae</taxon>
        <taxon>Streptophyta</taxon>
        <taxon>Embryophyta</taxon>
        <taxon>Tracheophyta</taxon>
        <taxon>Polypodiopsida</taxon>
        <taxon>Polypodiidae</taxon>
        <taxon>Polypodiales</taxon>
        <taxon>Pteridineae</taxon>
        <taxon>Pteridaceae</taxon>
        <taxon>Parkerioideae</taxon>
        <taxon>Ceratopteris</taxon>
    </lineage>
</organism>